<dbReference type="Gene3D" id="1.10.8.430">
    <property type="entry name" value="Helical domain of apoptotic protease-activating factors"/>
    <property type="match status" value="1"/>
</dbReference>
<dbReference type="GO" id="GO:0043531">
    <property type="term" value="F:ADP binding"/>
    <property type="evidence" value="ECO:0007669"/>
    <property type="project" value="InterPro"/>
</dbReference>
<name>A0AA39SQB7_ACESA</name>
<keyword evidence="2" id="KW-1185">Reference proteome</keyword>
<dbReference type="InterPro" id="IPR042197">
    <property type="entry name" value="Apaf_helical"/>
</dbReference>
<dbReference type="InterPro" id="IPR027417">
    <property type="entry name" value="P-loop_NTPase"/>
</dbReference>
<organism evidence="1 2">
    <name type="scientific">Acer saccharum</name>
    <name type="common">Sugar maple</name>
    <dbReference type="NCBI Taxonomy" id="4024"/>
    <lineage>
        <taxon>Eukaryota</taxon>
        <taxon>Viridiplantae</taxon>
        <taxon>Streptophyta</taxon>
        <taxon>Embryophyta</taxon>
        <taxon>Tracheophyta</taxon>
        <taxon>Spermatophyta</taxon>
        <taxon>Magnoliopsida</taxon>
        <taxon>eudicotyledons</taxon>
        <taxon>Gunneridae</taxon>
        <taxon>Pentapetalae</taxon>
        <taxon>rosids</taxon>
        <taxon>malvids</taxon>
        <taxon>Sapindales</taxon>
        <taxon>Sapindaceae</taxon>
        <taxon>Hippocastanoideae</taxon>
        <taxon>Acereae</taxon>
        <taxon>Acer</taxon>
    </lineage>
</organism>
<reference evidence="1" key="1">
    <citation type="journal article" date="2022" name="Plant J.">
        <title>Strategies of tolerance reflected in two North American maple genomes.</title>
        <authorList>
            <person name="McEvoy S.L."/>
            <person name="Sezen U.U."/>
            <person name="Trouern-Trend A."/>
            <person name="McMahon S.M."/>
            <person name="Schaberg P.G."/>
            <person name="Yang J."/>
            <person name="Wegrzyn J.L."/>
            <person name="Swenson N.G."/>
        </authorList>
    </citation>
    <scope>NUCLEOTIDE SEQUENCE</scope>
    <source>
        <strain evidence="1">NS2018</strain>
    </source>
</reference>
<evidence type="ECO:0000313" key="2">
    <source>
        <dbReference type="Proteomes" id="UP001168877"/>
    </source>
</evidence>
<proteinExistence type="predicted"/>
<sequence length="71" mass="8264">MKQCEKLYTKTYSVIIYELQGLEHDDALQLFHMKAFKHEQPTDDHVKMSKKIVQYVKGLPLALVLIGSSVW</sequence>
<gene>
    <name evidence="1" type="ORF">LWI29_025957</name>
</gene>
<dbReference type="Proteomes" id="UP001168877">
    <property type="component" value="Unassembled WGS sequence"/>
</dbReference>
<evidence type="ECO:0000313" key="1">
    <source>
        <dbReference type="EMBL" id="KAK0592814.1"/>
    </source>
</evidence>
<dbReference type="AlphaFoldDB" id="A0AA39SQB7"/>
<reference evidence="1" key="2">
    <citation type="submission" date="2023-06" db="EMBL/GenBank/DDBJ databases">
        <authorList>
            <person name="Swenson N.G."/>
            <person name="Wegrzyn J.L."/>
            <person name="Mcevoy S.L."/>
        </authorList>
    </citation>
    <scope>NUCLEOTIDE SEQUENCE</scope>
    <source>
        <strain evidence="1">NS2018</strain>
        <tissue evidence="1">Leaf</tissue>
    </source>
</reference>
<dbReference type="EMBL" id="JAUESC010000380">
    <property type="protein sequence ID" value="KAK0592814.1"/>
    <property type="molecule type" value="Genomic_DNA"/>
</dbReference>
<dbReference type="SUPFAM" id="SSF52540">
    <property type="entry name" value="P-loop containing nucleoside triphosphate hydrolases"/>
    <property type="match status" value="1"/>
</dbReference>
<accession>A0AA39SQB7</accession>
<comment type="caution">
    <text evidence="1">The sequence shown here is derived from an EMBL/GenBank/DDBJ whole genome shotgun (WGS) entry which is preliminary data.</text>
</comment>
<protein>
    <submittedName>
        <fullName evidence="1">Uncharacterized protein</fullName>
    </submittedName>
</protein>